<comment type="caution">
    <text evidence="1">The sequence shown here is derived from an EMBL/GenBank/DDBJ whole genome shotgun (WGS) entry which is preliminary data.</text>
</comment>
<gene>
    <name evidence="1" type="ORF">K1Y72_12180</name>
</gene>
<evidence type="ECO:0008006" key="3">
    <source>
        <dbReference type="Google" id="ProtNLM"/>
    </source>
</evidence>
<protein>
    <recommendedName>
        <fullName evidence="3">UTRA domain-containing protein</fullName>
    </recommendedName>
</protein>
<organism evidence="1 2">
    <name type="scientific">Actinomadura parmotrematis</name>
    <dbReference type="NCBI Taxonomy" id="2864039"/>
    <lineage>
        <taxon>Bacteria</taxon>
        <taxon>Bacillati</taxon>
        <taxon>Actinomycetota</taxon>
        <taxon>Actinomycetes</taxon>
        <taxon>Streptosporangiales</taxon>
        <taxon>Thermomonosporaceae</taxon>
        <taxon>Actinomadura</taxon>
    </lineage>
</organism>
<dbReference type="RefSeq" id="WP_220166124.1">
    <property type="nucleotide sequence ID" value="NZ_JAIBOA010000006.1"/>
</dbReference>
<dbReference type="EMBL" id="JAIBOA010000006">
    <property type="protein sequence ID" value="MBW8483133.1"/>
    <property type="molecule type" value="Genomic_DNA"/>
</dbReference>
<dbReference type="Proteomes" id="UP000774570">
    <property type="component" value="Unassembled WGS sequence"/>
</dbReference>
<evidence type="ECO:0000313" key="1">
    <source>
        <dbReference type="EMBL" id="MBW8483133.1"/>
    </source>
</evidence>
<keyword evidence="2" id="KW-1185">Reference proteome</keyword>
<proteinExistence type="predicted"/>
<name>A0ABS7FRV7_9ACTN</name>
<reference evidence="1 2" key="1">
    <citation type="submission" date="2021-07" db="EMBL/GenBank/DDBJ databases">
        <title>Actinomadura sp. PM05-2 isolated from lichen.</title>
        <authorList>
            <person name="Somphong A."/>
            <person name="Phongsopitanun W."/>
            <person name="Tanasupawat S."/>
            <person name="Peongsungnone V."/>
        </authorList>
    </citation>
    <scope>NUCLEOTIDE SEQUENCE [LARGE SCALE GENOMIC DNA]</scope>
    <source>
        <strain evidence="1 2">PM05-2</strain>
    </source>
</reference>
<sequence>MTPPEANALCADGPCRNTLVRVEQDIGIVQVAVPSGRPVAAARYRITRERVHHPSRSAPFIVLRWIADA</sequence>
<evidence type="ECO:0000313" key="2">
    <source>
        <dbReference type="Proteomes" id="UP000774570"/>
    </source>
</evidence>
<accession>A0ABS7FRV7</accession>